<dbReference type="Gene3D" id="3.20.20.190">
    <property type="entry name" value="Phosphatidylinositol (PI) phosphodiesterase"/>
    <property type="match status" value="1"/>
</dbReference>
<accession>A0A365P1L1</accession>
<dbReference type="AlphaFoldDB" id="A0A365P1L1"/>
<evidence type="ECO:0000313" key="2">
    <source>
        <dbReference type="EMBL" id="RBA28399.1"/>
    </source>
</evidence>
<dbReference type="PANTHER" id="PTHR46211:SF14">
    <property type="entry name" value="GLYCEROPHOSPHODIESTER PHOSPHODIESTERASE"/>
    <property type="match status" value="1"/>
</dbReference>
<proteinExistence type="predicted"/>
<dbReference type="GO" id="GO:0006629">
    <property type="term" value="P:lipid metabolic process"/>
    <property type="evidence" value="ECO:0007669"/>
    <property type="project" value="InterPro"/>
</dbReference>
<comment type="caution">
    <text evidence="2">The sequence shown here is derived from an EMBL/GenBank/DDBJ whole genome shotgun (WGS) entry which is preliminary data.</text>
</comment>
<dbReference type="Pfam" id="PF03009">
    <property type="entry name" value="GDPD"/>
    <property type="match status" value="1"/>
</dbReference>
<dbReference type="Proteomes" id="UP000253319">
    <property type="component" value="Unassembled WGS sequence"/>
</dbReference>
<dbReference type="InterPro" id="IPR017946">
    <property type="entry name" value="PLC-like_Pdiesterase_TIM-brl"/>
</dbReference>
<dbReference type="SUPFAM" id="SSF51695">
    <property type="entry name" value="PLC-like phosphodiesterases"/>
    <property type="match status" value="1"/>
</dbReference>
<evidence type="ECO:0000259" key="1">
    <source>
        <dbReference type="PROSITE" id="PS51704"/>
    </source>
</evidence>
<protein>
    <submittedName>
        <fullName evidence="2">Glycerophosphodiester phosphodiesterase</fullName>
    </submittedName>
</protein>
<dbReference type="PANTHER" id="PTHR46211">
    <property type="entry name" value="GLYCEROPHOSPHORYL DIESTER PHOSPHODIESTERASE"/>
    <property type="match status" value="1"/>
</dbReference>
<organism evidence="2 3">
    <name type="scientific">Flavobacterium tibetense</name>
    <dbReference type="NCBI Taxonomy" id="2233533"/>
    <lineage>
        <taxon>Bacteria</taxon>
        <taxon>Pseudomonadati</taxon>
        <taxon>Bacteroidota</taxon>
        <taxon>Flavobacteriia</taxon>
        <taxon>Flavobacteriales</taxon>
        <taxon>Flavobacteriaceae</taxon>
        <taxon>Flavobacterium</taxon>
    </lineage>
</organism>
<dbReference type="PROSITE" id="PS51704">
    <property type="entry name" value="GP_PDE"/>
    <property type="match status" value="1"/>
</dbReference>
<dbReference type="OrthoDB" id="384721at2"/>
<keyword evidence="3" id="KW-1185">Reference proteome</keyword>
<reference evidence="2 3" key="1">
    <citation type="submission" date="2018-06" db="EMBL/GenBank/DDBJ databases">
        <title>Flavobacterium tibetense sp. nov., isolated from a wetland YonghuCo on Tibetan Plateau.</title>
        <authorList>
            <person name="Xing P."/>
            <person name="Phurbu D."/>
            <person name="Lu H."/>
        </authorList>
    </citation>
    <scope>NUCLEOTIDE SEQUENCE [LARGE SCALE GENOMIC DNA]</scope>
    <source>
        <strain evidence="2 3">YH5</strain>
    </source>
</reference>
<sequence>MIQRIGHRGAAGYIAENTISSFEKALELHVDAIELDVHICASGELVVFHDFTVDRLTNGTGEISKLTLQELKALQINNQYQIPTLEEVLQLIDKRCWVNIELKGRNTASSVLQLVEKYITKFNWKLEHFLISSFQREELETLRKLDSFIPMAVLTQASVEQAIEWATELKAKAIHPHFSLLTFENCLLAQEKGFQINTWTVNESATISHLKQYPINGIISDFPDLL</sequence>
<gene>
    <name evidence="2" type="ORF">DPN68_06725</name>
</gene>
<dbReference type="EMBL" id="QLST01000007">
    <property type="protein sequence ID" value="RBA28399.1"/>
    <property type="molecule type" value="Genomic_DNA"/>
</dbReference>
<name>A0A365P1L1_9FLAO</name>
<dbReference type="InterPro" id="IPR030395">
    <property type="entry name" value="GP_PDE_dom"/>
</dbReference>
<evidence type="ECO:0000313" key="3">
    <source>
        <dbReference type="Proteomes" id="UP000253319"/>
    </source>
</evidence>
<dbReference type="GO" id="GO:0008081">
    <property type="term" value="F:phosphoric diester hydrolase activity"/>
    <property type="evidence" value="ECO:0007669"/>
    <property type="project" value="InterPro"/>
</dbReference>
<feature type="domain" description="GP-PDE" evidence="1">
    <location>
        <begin position="2"/>
        <end position="226"/>
    </location>
</feature>
<dbReference type="RefSeq" id="WP_113988888.1">
    <property type="nucleotide sequence ID" value="NZ_QLST01000007.1"/>
</dbReference>